<dbReference type="Pfam" id="PF12690">
    <property type="entry name" value="BsuPI"/>
    <property type="match status" value="1"/>
</dbReference>
<feature type="domain" description="Intracellular proteinase inhibitor BsuPI" evidence="1">
    <location>
        <begin position="88"/>
        <end position="179"/>
    </location>
</feature>
<evidence type="ECO:0000313" key="3">
    <source>
        <dbReference type="Proteomes" id="UP000887104"/>
    </source>
</evidence>
<reference evidence="2" key="1">
    <citation type="submission" date="2021-05" db="EMBL/GenBank/DDBJ databases">
        <title>Molecular characterization for Shewanella algae harboring chromosomal blaOXA-55-like strains isolated from clinical and environment sample.</title>
        <authorList>
            <person name="Ohama Y."/>
            <person name="Aoki K."/>
            <person name="Harada S."/>
            <person name="Moriya K."/>
            <person name="Ishii Y."/>
            <person name="Tateda K."/>
        </authorList>
    </citation>
    <scope>NUCLEOTIDE SEQUENCE</scope>
    <source>
        <strain evidence="2">JCM 11563</strain>
    </source>
</reference>
<sequence length="194" mass="21678">MQLKPLLPLIGLSLLGCSGQQAQASKTQELPKPAEQAHLTTKPHIQSIEASEEQRAKLLASGKLDNNLSEEKDKPVKTPLFDAKLIVTDKINVTLQYTNLQSYAVPLMFRSGMTADLWLMDPQGQKLWAWSNEMMFTQAIREVVMPAGKTQNVKFRLPVNMEDKLGKGYRLTAIFAGQATESQRPAMAKVVYDY</sequence>
<gene>
    <name evidence="2" type="ORF">TUM4438_16740</name>
</gene>
<dbReference type="InterPro" id="IPR038144">
    <property type="entry name" value="IPI"/>
</dbReference>
<dbReference type="InterPro" id="IPR020481">
    <property type="entry name" value="Intracell_prot_inh_BsuPI"/>
</dbReference>
<protein>
    <submittedName>
        <fullName evidence="2">Proteinase inhibitor</fullName>
    </submittedName>
</protein>
<dbReference type="Gene3D" id="2.60.40.2360">
    <property type="entry name" value="Intracellular proteinase inhibitor BsuPI"/>
    <property type="match status" value="1"/>
</dbReference>
<name>A0ABQ4PCB3_9GAMM</name>
<dbReference type="Proteomes" id="UP000887104">
    <property type="component" value="Unassembled WGS sequence"/>
</dbReference>
<organism evidence="2 3">
    <name type="scientific">Shewanella sairae</name>
    <dbReference type="NCBI Taxonomy" id="190310"/>
    <lineage>
        <taxon>Bacteria</taxon>
        <taxon>Pseudomonadati</taxon>
        <taxon>Pseudomonadota</taxon>
        <taxon>Gammaproteobacteria</taxon>
        <taxon>Alteromonadales</taxon>
        <taxon>Shewanellaceae</taxon>
        <taxon>Shewanella</taxon>
    </lineage>
</organism>
<evidence type="ECO:0000259" key="1">
    <source>
        <dbReference type="Pfam" id="PF12690"/>
    </source>
</evidence>
<proteinExistence type="predicted"/>
<dbReference type="RefSeq" id="WP_220780725.1">
    <property type="nucleotide sequence ID" value="NZ_BPEY01000023.1"/>
</dbReference>
<evidence type="ECO:0000313" key="2">
    <source>
        <dbReference type="EMBL" id="GIU44771.1"/>
    </source>
</evidence>
<comment type="caution">
    <text evidence="2">The sequence shown here is derived from an EMBL/GenBank/DDBJ whole genome shotgun (WGS) entry which is preliminary data.</text>
</comment>
<dbReference type="PROSITE" id="PS51257">
    <property type="entry name" value="PROKAR_LIPOPROTEIN"/>
    <property type="match status" value="1"/>
</dbReference>
<keyword evidence="3" id="KW-1185">Reference proteome</keyword>
<dbReference type="EMBL" id="BPEY01000023">
    <property type="protein sequence ID" value="GIU44771.1"/>
    <property type="molecule type" value="Genomic_DNA"/>
</dbReference>
<accession>A0ABQ4PCB3</accession>